<evidence type="ECO:0000256" key="4">
    <source>
        <dbReference type="ARBA" id="ARBA00022989"/>
    </source>
</evidence>
<feature type="transmembrane region" description="Helical" evidence="6">
    <location>
        <begin position="278"/>
        <end position="296"/>
    </location>
</feature>
<dbReference type="AlphaFoldDB" id="A0A2D2DFZ3"/>
<keyword evidence="2" id="KW-1003">Cell membrane</keyword>
<dbReference type="Proteomes" id="UP000229897">
    <property type="component" value="Chromosome"/>
</dbReference>
<feature type="transmembrane region" description="Helical" evidence="6">
    <location>
        <begin position="133"/>
        <end position="150"/>
    </location>
</feature>
<protein>
    <submittedName>
        <fullName evidence="8">Pilus assembly protein TadB</fullName>
    </submittedName>
</protein>
<dbReference type="GO" id="GO:0005886">
    <property type="term" value="C:plasma membrane"/>
    <property type="evidence" value="ECO:0007669"/>
    <property type="project" value="UniProtKB-SubCell"/>
</dbReference>
<evidence type="ECO:0000313" key="8">
    <source>
        <dbReference type="EMBL" id="ATQ73893.1"/>
    </source>
</evidence>
<feature type="domain" description="Type II secretion system protein GspF" evidence="7">
    <location>
        <begin position="168"/>
        <end position="292"/>
    </location>
</feature>
<dbReference type="EMBL" id="CP024608">
    <property type="protein sequence ID" value="ATQ73893.1"/>
    <property type="molecule type" value="Genomic_DNA"/>
</dbReference>
<dbReference type="OrthoDB" id="597333at2"/>
<feature type="transmembrane region" description="Helical" evidence="6">
    <location>
        <begin position="108"/>
        <end position="127"/>
    </location>
</feature>
<dbReference type="RefSeq" id="WP_099873883.1">
    <property type="nucleotide sequence ID" value="NZ_CP024608.1"/>
</dbReference>
<evidence type="ECO:0000256" key="3">
    <source>
        <dbReference type="ARBA" id="ARBA00022692"/>
    </source>
</evidence>
<evidence type="ECO:0000259" key="7">
    <source>
        <dbReference type="Pfam" id="PF00482"/>
    </source>
</evidence>
<evidence type="ECO:0000256" key="2">
    <source>
        <dbReference type="ARBA" id="ARBA00022475"/>
    </source>
</evidence>
<dbReference type="Pfam" id="PF00482">
    <property type="entry name" value="T2SSF"/>
    <property type="match status" value="1"/>
</dbReference>
<comment type="subcellular location">
    <subcellularLocation>
        <location evidence="1">Cell membrane</location>
        <topology evidence="1">Multi-pass membrane protein</topology>
    </subcellularLocation>
</comment>
<gene>
    <name evidence="8" type="ORF">CR152_04695</name>
</gene>
<dbReference type="Gene3D" id="1.20.81.30">
    <property type="entry name" value="Type II secretion system (T2SS), domain F"/>
    <property type="match status" value="1"/>
</dbReference>
<dbReference type="PANTHER" id="PTHR35007:SF1">
    <property type="entry name" value="PILUS ASSEMBLY PROTEIN"/>
    <property type="match status" value="1"/>
</dbReference>
<organism evidence="8 9">
    <name type="scientific">Massilia violaceinigra</name>
    <dbReference type="NCBI Taxonomy" id="2045208"/>
    <lineage>
        <taxon>Bacteria</taxon>
        <taxon>Pseudomonadati</taxon>
        <taxon>Pseudomonadota</taxon>
        <taxon>Betaproteobacteria</taxon>
        <taxon>Burkholderiales</taxon>
        <taxon>Oxalobacteraceae</taxon>
        <taxon>Telluria group</taxon>
        <taxon>Massilia</taxon>
    </lineage>
</organism>
<dbReference type="KEGG" id="mass:CR152_04695"/>
<evidence type="ECO:0000256" key="5">
    <source>
        <dbReference type="ARBA" id="ARBA00023136"/>
    </source>
</evidence>
<dbReference type="PANTHER" id="PTHR35007">
    <property type="entry name" value="INTEGRAL MEMBRANE PROTEIN-RELATED"/>
    <property type="match status" value="1"/>
</dbReference>
<name>A0A2D2DFZ3_9BURK</name>
<keyword evidence="9" id="KW-1185">Reference proteome</keyword>
<feature type="transmembrane region" description="Helical" evidence="6">
    <location>
        <begin position="308"/>
        <end position="327"/>
    </location>
</feature>
<accession>A0A2D2DFZ3</accession>
<sequence length="335" mass="37213">MLSQVNGAGSGAPISPLLSVLVFIAVVLLFEGMYLMWKTYKGPQAKKIEHRLNALSAAGDSSAQSHLLRERMMSELPLFQRLLLRLPRAHQLDRYLLQANLNWTVSKLLLACVALGAASFLLVTGLLHQPFMAGALAGGVVAWLPLAYMLRRRRRRLTKLEQQLPDALDLLARALRAGHAFGAGLQMIGDEMAEPIASEFRLVHDEINFGVSLEQALGNLSVRAPITDLRYFVVAVLIQRDSGGNLTEVLTNLSRLIRQRLKLFWHVRVLSAEGRMSAWLLSLLPFAIGGLMSVFNPEFMAPLWTDPLGQSLVRGMLISMAFGILLLRHIIRIRI</sequence>
<evidence type="ECO:0000256" key="1">
    <source>
        <dbReference type="ARBA" id="ARBA00004651"/>
    </source>
</evidence>
<feature type="transmembrane region" description="Helical" evidence="6">
    <location>
        <begin position="12"/>
        <end position="37"/>
    </location>
</feature>
<keyword evidence="5 6" id="KW-0472">Membrane</keyword>
<evidence type="ECO:0000313" key="9">
    <source>
        <dbReference type="Proteomes" id="UP000229897"/>
    </source>
</evidence>
<keyword evidence="4 6" id="KW-1133">Transmembrane helix</keyword>
<proteinExistence type="predicted"/>
<keyword evidence="3 6" id="KW-0812">Transmembrane</keyword>
<reference evidence="8" key="1">
    <citation type="submission" date="2017-10" db="EMBL/GenBank/DDBJ databases">
        <title>Massilia psychrophilum sp. nov., a novel purple-pigmented bacterium isolated from Tianshan glacier, Xinjiang Municipality, China.</title>
        <authorList>
            <person name="Wang H."/>
        </authorList>
    </citation>
    <scope>NUCLEOTIDE SEQUENCE [LARGE SCALE GENOMIC DNA]</scope>
    <source>
        <strain evidence="8">B2</strain>
    </source>
</reference>
<evidence type="ECO:0000256" key="6">
    <source>
        <dbReference type="SAM" id="Phobius"/>
    </source>
</evidence>
<dbReference type="InterPro" id="IPR018076">
    <property type="entry name" value="T2SS_GspF_dom"/>
</dbReference>
<dbReference type="InterPro" id="IPR042094">
    <property type="entry name" value="T2SS_GspF_sf"/>
</dbReference>